<feature type="domain" description="Thiamine pyrophosphate enzyme TPP-binding" evidence="6">
    <location>
        <begin position="365"/>
        <end position="509"/>
    </location>
</feature>
<evidence type="ECO:0000256" key="1">
    <source>
        <dbReference type="ARBA" id="ARBA00001964"/>
    </source>
</evidence>
<dbReference type="InterPro" id="IPR012000">
    <property type="entry name" value="Thiamin_PyroP_enz_cen_dom"/>
</dbReference>
<dbReference type="SUPFAM" id="SSF52467">
    <property type="entry name" value="DHS-like NAD/FAD-binding domain"/>
    <property type="match status" value="1"/>
</dbReference>
<dbReference type="InterPro" id="IPR029061">
    <property type="entry name" value="THDP-binding"/>
</dbReference>
<evidence type="ECO:0000259" key="7">
    <source>
        <dbReference type="Pfam" id="PF02776"/>
    </source>
</evidence>
<dbReference type="InterPro" id="IPR000399">
    <property type="entry name" value="TPP-bd_CS"/>
</dbReference>
<evidence type="ECO:0000256" key="4">
    <source>
        <dbReference type="RuleBase" id="RU362132"/>
    </source>
</evidence>
<dbReference type="GO" id="GO:0009099">
    <property type="term" value="P:L-valine biosynthetic process"/>
    <property type="evidence" value="ECO:0007669"/>
    <property type="project" value="TreeGrafter"/>
</dbReference>
<name>A0A3S3VBF6_METS7</name>
<comment type="caution">
    <text evidence="8">The sequence shown here is derived from an EMBL/GenBank/DDBJ whole genome shotgun (WGS) entry which is preliminary data.</text>
</comment>
<dbReference type="PANTHER" id="PTHR18968:SF13">
    <property type="entry name" value="ACETOLACTATE SYNTHASE CATALYTIC SUBUNIT, MITOCHONDRIAL"/>
    <property type="match status" value="1"/>
</dbReference>
<dbReference type="GO" id="GO:0050660">
    <property type="term" value="F:flavin adenine dinucleotide binding"/>
    <property type="evidence" value="ECO:0007669"/>
    <property type="project" value="TreeGrafter"/>
</dbReference>
<dbReference type="InterPro" id="IPR029035">
    <property type="entry name" value="DHS-like_NAD/FAD-binding_dom"/>
</dbReference>
<keyword evidence="3 4" id="KW-0786">Thiamine pyrophosphate</keyword>
<dbReference type="InterPro" id="IPR012001">
    <property type="entry name" value="Thiamin_PyroP_enz_TPP-bd_dom"/>
</dbReference>
<evidence type="ECO:0000313" key="9">
    <source>
        <dbReference type="Proteomes" id="UP000288215"/>
    </source>
</evidence>
<dbReference type="EMBL" id="RXGA01000004">
    <property type="protein sequence ID" value="RWX72772.1"/>
    <property type="molecule type" value="Genomic_DNA"/>
</dbReference>
<dbReference type="PROSITE" id="PS00187">
    <property type="entry name" value="TPP_ENZYMES"/>
    <property type="match status" value="1"/>
</dbReference>
<comment type="similarity">
    <text evidence="2 4">Belongs to the TPP enzyme family.</text>
</comment>
<dbReference type="GO" id="GO:0030976">
    <property type="term" value="F:thiamine pyrophosphate binding"/>
    <property type="evidence" value="ECO:0007669"/>
    <property type="project" value="InterPro"/>
</dbReference>
<protein>
    <submittedName>
        <fullName evidence="8">Acetolactate synthase large subunit</fullName>
    </submittedName>
</protein>
<evidence type="ECO:0000256" key="3">
    <source>
        <dbReference type="ARBA" id="ARBA00023052"/>
    </source>
</evidence>
<dbReference type="Pfam" id="PF02776">
    <property type="entry name" value="TPP_enzyme_N"/>
    <property type="match status" value="1"/>
</dbReference>
<dbReference type="CDD" id="cd07035">
    <property type="entry name" value="TPP_PYR_POX_like"/>
    <property type="match status" value="1"/>
</dbReference>
<dbReference type="GO" id="GO:0000287">
    <property type="term" value="F:magnesium ion binding"/>
    <property type="evidence" value="ECO:0007669"/>
    <property type="project" value="InterPro"/>
</dbReference>
<evidence type="ECO:0000259" key="6">
    <source>
        <dbReference type="Pfam" id="PF02775"/>
    </source>
</evidence>
<dbReference type="Gene3D" id="3.40.50.970">
    <property type="match status" value="2"/>
</dbReference>
<organism evidence="8 9">
    <name type="scientific">Methanosuratincola subterraneus</name>
    <dbReference type="NCBI Taxonomy" id="2593994"/>
    <lineage>
        <taxon>Archaea</taxon>
        <taxon>Thermoproteota</taxon>
        <taxon>Methanosuratincolia</taxon>
        <taxon>Candidatus Methanomethylicales</taxon>
        <taxon>Candidatus Methanomethylicaceae</taxon>
        <taxon>Candidatus Methanosuratincola (ex Vanwonterghem et al. 2016)</taxon>
    </lineage>
</organism>
<evidence type="ECO:0000259" key="5">
    <source>
        <dbReference type="Pfam" id="PF00205"/>
    </source>
</evidence>
<reference evidence="8 9" key="1">
    <citation type="submission" date="2018-12" db="EMBL/GenBank/DDBJ databases">
        <title>The complete genome of the methanogenic archaea of the candidate phylum Verstraetearchaeota, obtained from the metagenome of underground thermal water.</title>
        <authorList>
            <person name="Kadnikov V.V."/>
            <person name="Mardanov A.V."/>
            <person name="Beletsky A.V."/>
            <person name="Karnachuk O.V."/>
            <person name="Ravin N.V."/>
        </authorList>
    </citation>
    <scope>NUCLEOTIDE SEQUENCE [LARGE SCALE GENOMIC DNA]</scope>
    <source>
        <strain evidence="8">Ch88</strain>
    </source>
</reference>
<feature type="domain" description="Thiamine pyrophosphate enzyme N-terminal TPP-binding" evidence="7">
    <location>
        <begin position="8"/>
        <end position="122"/>
    </location>
</feature>
<dbReference type="FunFam" id="3.40.50.970:FF:000007">
    <property type="entry name" value="Acetolactate synthase"/>
    <property type="match status" value="1"/>
</dbReference>
<dbReference type="AlphaFoldDB" id="A0A3S3VBF6"/>
<dbReference type="GO" id="GO:0009097">
    <property type="term" value="P:isoleucine biosynthetic process"/>
    <property type="evidence" value="ECO:0007669"/>
    <property type="project" value="TreeGrafter"/>
</dbReference>
<proteinExistence type="inferred from homology"/>
<feature type="domain" description="Thiamine pyrophosphate enzyme central" evidence="5">
    <location>
        <begin position="192"/>
        <end position="321"/>
    </location>
</feature>
<dbReference type="PANTHER" id="PTHR18968">
    <property type="entry name" value="THIAMINE PYROPHOSPHATE ENZYMES"/>
    <property type="match status" value="1"/>
</dbReference>
<dbReference type="GO" id="GO:0005948">
    <property type="term" value="C:acetolactate synthase complex"/>
    <property type="evidence" value="ECO:0007669"/>
    <property type="project" value="TreeGrafter"/>
</dbReference>
<dbReference type="SUPFAM" id="SSF52518">
    <property type="entry name" value="Thiamin diphosphate-binding fold (THDP-binding)"/>
    <property type="match status" value="2"/>
</dbReference>
<gene>
    <name evidence="8" type="ORF">Metus_1631</name>
</gene>
<accession>A0A3S3VBF6</accession>
<comment type="cofactor">
    <cofactor evidence="1">
        <name>thiamine diphosphate</name>
        <dbReference type="ChEBI" id="CHEBI:58937"/>
    </cofactor>
</comment>
<dbReference type="GO" id="GO:0044272">
    <property type="term" value="P:sulfur compound biosynthetic process"/>
    <property type="evidence" value="ECO:0007669"/>
    <property type="project" value="UniProtKB-ARBA"/>
</dbReference>
<sequence length="527" mass="55141">MGLGRGLNTSQVVVSALERFGARAAFGMPGMWSLPLYDALLESGIRHILVRHEQNAAYAADGYARASGGFGLCIATAGPGAVNAAAGTAAPYKDHSPVMVVTGHVPRDEIGRGWVEDIDLQAIFRPVTKSSVLIGDPAAAHDLVAEAYRTAMEGCPGPVHIALPGDVQRMPSSEKGYLPTISRCEPDPADISSVLDEISRSRAPLILVGRGAALSGCGEGILALSSAIGAPVVSSYMGRGAVPEDAPQALGPVGRRGIEVANRALDRCDLLISLGCRLTNMTIVGQKPRCPVIQVDIEPRNFSPIATSRVRSDVGAFVDALLPRVKYLSRQFWSPGEAAPADTDGVAKGYAKAIAGFRDAIFAVDIGQHTVWAMQAIRVTHPRGIIFSGNLSAMGFSIPAAMGAKVALPNKRVIAVVGDGGFQMAAPELSTMRENGIAVAVCVFNNGTLGLIRQLQESVYGRTIGVDYASPPDYVRLAEAHGVGAIRARSPQDVVDAIAGADGPLVIEIPVPRGEGIPLSRSRLSEK</sequence>
<dbReference type="InterPro" id="IPR045229">
    <property type="entry name" value="TPP_enz"/>
</dbReference>
<evidence type="ECO:0000313" key="8">
    <source>
        <dbReference type="EMBL" id="RWX72772.1"/>
    </source>
</evidence>
<dbReference type="Gene3D" id="3.40.50.1220">
    <property type="entry name" value="TPP-binding domain"/>
    <property type="match status" value="1"/>
</dbReference>
<dbReference type="Pfam" id="PF02775">
    <property type="entry name" value="TPP_enzyme_C"/>
    <property type="match status" value="1"/>
</dbReference>
<dbReference type="InterPro" id="IPR011766">
    <property type="entry name" value="TPP_enzyme_TPP-bd"/>
</dbReference>
<dbReference type="GO" id="GO:0003984">
    <property type="term" value="F:acetolactate synthase activity"/>
    <property type="evidence" value="ECO:0007669"/>
    <property type="project" value="TreeGrafter"/>
</dbReference>
<dbReference type="Proteomes" id="UP000288215">
    <property type="component" value="Unassembled WGS sequence"/>
</dbReference>
<dbReference type="Pfam" id="PF00205">
    <property type="entry name" value="TPP_enzyme_M"/>
    <property type="match status" value="1"/>
</dbReference>
<evidence type="ECO:0000256" key="2">
    <source>
        <dbReference type="ARBA" id="ARBA00007812"/>
    </source>
</evidence>